<protein>
    <recommendedName>
        <fullName evidence="4">DUF2842 domain-containing protein</fullName>
    </recommendedName>
</protein>
<dbReference type="RefSeq" id="WP_184514111.1">
    <property type="nucleotide sequence ID" value="NZ_JACIJD010000003.1"/>
</dbReference>
<dbReference type="EMBL" id="JACIJD010000003">
    <property type="protein sequence ID" value="MBB5692765.1"/>
    <property type="molecule type" value="Genomic_DNA"/>
</dbReference>
<feature type="transmembrane region" description="Helical" evidence="1">
    <location>
        <begin position="36"/>
        <end position="56"/>
    </location>
</feature>
<sequence length="61" mass="6716">MSRVPIAATVGILGFLLYVGLAVALADAVPRHWAWQALYFLAAGLAWVWPALRLILWAARK</sequence>
<organism evidence="2 3">
    <name type="scientific">Muricoccus pecuniae</name>
    <dbReference type="NCBI Taxonomy" id="693023"/>
    <lineage>
        <taxon>Bacteria</taxon>
        <taxon>Pseudomonadati</taxon>
        <taxon>Pseudomonadota</taxon>
        <taxon>Alphaproteobacteria</taxon>
        <taxon>Acetobacterales</taxon>
        <taxon>Roseomonadaceae</taxon>
        <taxon>Muricoccus</taxon>
    </lineage>
</organism>
<evidence type="ECO:0000256" key="1">
    <source>
        <dbReference type="SAM" id="Phobius"/>
    </source>
</evidence>
<reference evidence="2 3" key="1">
    <citation type="submission" date="2020-08" db="EMBL/GenBank/DDBJ databases">
        <title>Genomic Encyclopedia of Type Strains, Phase IV (KMG-IV): sequencing the most valuable type-strain genomes for metagenomic binning, comparative biology and taxonomic classification.</title>
        <authorList>
            <person name="Goeker M."/>
        </authorList>
    </citation>
    <scope>NUCLEOTIDE SEQUENCE [LARGE SCALE GENOMIC DNA]</scope>
    <source>
        <strain evidence="2 3">DSM 25622</strain>
    </source>
</reference>
<dbReference type="Pfam" id="PF11003">
    <property type="entry name" value="DUF2842"/>
    <property type="match status" value="1"/>
</dbReference>
<dbReference type="Proteomes" id="UP000580654">
    <property type="component" value="Unassembled WGS sequence"/>
</dbReference>
<evidence type="ECO:0000313" key="2">
    <source>
        <dbReference type="EMBL" id="MBB5692765.1"/>
    </source>
</evidence>
<evidence type="ECO:0000313" key="3">
    <source>
        <dbReference type="Proteomes" id="UP000580654"/>
    </source>
</evidence>
<evidence type="ECO:0008006" key="4">
    <source>
        <dbReference type="Google" id="ProtNLM"/>
    </source>
</evidence>
<proteinExistence type="predicted"/>
<comment type="caution">
    <text evidence="2">The sequence shown here is derived from an EMBL/GenBank/DDBJ whole genome shotgun (WGS) entry which is preliminary data.</text>
</comment>
<keyword evidence="1" id="KW-0812">Transmembrane</keyword>
<keyword evidence="1" id="KW-0472">Membrane</keyword>
<dbReference type="InterPro" id="IPR021265">
    <property type="entry name" value="DUF2842"/>
</dbReference>
<keyword evidence="1" id="KW-1133">Transmembrane helix</keyword>
<name>A0A840XW66_9PROT</name>
<accession>A0A840XW66</accession>
<keyword evidence="3" id="KW-1185">Reference proteome</keyword>
<dbReference type="AlphaFoldDB" id="A0A840XW66"/>
<gene>
    <name evidence="2" type="ORF">FHS87_000784</name>
</gene>